<accession>Q5K7K2</accession>
<comment type="subcellular location">
    <subcellularLocation>
        <location evidence="2">Nucleus</location>
    </subcellularLocation>
</comment>
<dbReference type="OrthoDB" id="5540949at2759"/>
<keyword evidence="6" id="KW-0378">Hydrolase</keyword>
<dbReference type="HOGENOM" id="CLU_018552_2_2_1"/>
<comment type="similarity">
    <text evidence="3">Belongs to the HARBI1 family.</text>
</comment>
<protein>
    <recommendedName>
        <fullName evidence="9">DDE Tnp4 domain-containing protein</fullName>
    </recommendedName>
</protein>
<feature type="domain" description="DDE Tnp4" evidence="9">
    <location>
        <begin position="192"/>
        <end position="371"/>
    </location>
</feature>
<dbReference type="GO" id="GO:0016787">
    <property type="term" value="F:hydrolase activity"/>
    <property type="evidence" value="ECO:0007669"/>
    <property type="project" value="UniProtKB-KW"/>
</dbReference>
<dbReference type="GO" id="GO:0004518">
    <property type="term" value="F:nuclease activity"/>
    <property type="evidence" value="ECO:0007669"/>
    <property type="project" value="UniProtKB-KW"/>
</dbReference>
<keyword evidence="4" id="KW-0540">Nuclease</keyword>
<sequence length="445" mass="51888">MPRRSAKYKATARARELYRMATILNHKQLKTSLSIPYHALRTSRYLNRPKKYGQLRSRDAVARITSIHEIPDEDFRRKLRVNHAEFRKLLCLIKDHPVFVSHGPRKQANPLLQLTVALYRLGHCGCAASTFEIGEQFGVSEGTSAIWTTRVIKAILSLERNNVYWPDENERKAIDRHFEEEEDIPDGCVGIIDGFHVPFAYKPARHDAVNFFSHKGRYGFNILGICDHLKRIRYFQYGYPASAHDARIFKNCSLFEEANADAQSNREAMLQGRAVHSEMISQGEYLLADSAFPAGDWCVPLFKRRRGQNDLDRPEAKFNKKCSSARVKIEHAYGILKNRWQSLRSLRVKIRNVRDESVATCWIRACVVLHNLLIDTGDWYNQLDGDADEPDDYIDIERMQERMERVLERHREEEEDEARDARDASNLTRKRVMERMQEIERRDLL</sequence>
<dbReference type="AlphaFoldDB" id="Q5K7K2"/>
<dbReference type="Proteomes" id="UP000002149">
    <property type="component" value="Chromosome 13"/>
</dbReference>
<evidence type="ECO:0000256" key="4">
    <source>
        <dbReference type="ARBA" id="ARBA00022722"/>
    </source>
</evidence>
<dbReference type="PANTHER" id="PTHR22930">
    <property type="match status" value="1"/>
</dbReference>
<dbReference type="PANTHER" id="PTHR22930:SF85">
    <property type="entry name" value="GH03217P-RELATED"/>
    <property type="match status" value="1"/>
</dbReference>
<dbReference type="PaxDb" id="214684-Q5K7K2"/>
<dbReference type="GO" id="GO:0046872">
    <property type="term" value="F:metal ion binding"/>
    <property type="evidence" value="ECO:0007669"/>
    <property type="project" value="UniProtKB-KW"/>
</dbReference>
<keyword evidence="7" id="KW-0539">Nucleus</keyword>
<dbReference type="InterPro" id="IPR027806">
    <property type="entry name" value="HARBI1_dom"/>
</dbReference>
<reference evidence="10 11" key="1">
    <citation type="journal article" date="2005" name="Science">
        <title>The genome of the basidiomycetous yeast and human pathogen Cryptococcus neoformans.</title>
        <authorList>
            <person name="Loftus B.J."/>
            <person name="Fung E."/>
            <person name="Roncaglia P."/>
            <person name="Rowley D."/>
            <person name="Amedeo P."/>
            <person name="Bruno D."/>
            <person name="Vamathevan J."/>
            <person name="Miranda M."/>
            <person name="Anderson I.J."/>
            <person name="Fraser J.A."/>
            <person name="Allen J.E."/>
            <person name="Bosdet I.E."/>
            <person name="Brent M.R."/>
            <person name="Chiu R."/>
            <person name="Doering T.L."/>
            <person name="Donlin M.J."/>
            <person name="D'Souza C.A."/>
            <person name="Fox D.S."/>
            <person name="Grinberg V."/>
            <person name="Fu J."/>
            <person name="Fukushima M."/>
            <person name="Haas B.J."/>
            <person name="Huang J.C."/>
            <person name="Janbon G."/>
            <person name="Jones S.J."/>
            <person name="Koo H.L."/>
            <person name="Krzywinski M.I."/>
            <person name="Kwon-Chung J.K."/>
            <person name="Lengeler K.B."/>
            <person name="Maiti R."/>
            <person name="Marra M.A."/>
            <person name="Marra R.E."/>
            <person name="Mathewson C.A."/>
            <person name="Mitchell T.G."/>
            <person name="Pertea M."/>
            <person name="Riggs F.R."/>
            <person name="Salzberg S.L."/>
            <person name="Schein J.E."/>
            <person name="Shvartsbeyn A."/>
            <person name="Shin H."/>
            <person name="Shumway M."/>
            <person name="Specht C.A."/>
            <person name="Suh B.B."/>
            <person name="Tenney A."/>
            <person name="Utterback T.R."/>
            <person name="Wickes B.L."/>
            <person name="Wortman J.R."/>
            <person name="Wye N.H."/>
            <person name="Kronstad J.W."/>
            <person name="Lodge J.K."/>
            <person name="Heitman J."/>
            <person name="Davis R.W."/>
            <person name="Fraser C.M."/>
            <person name="Hyman R.W."/>
        </authorList>
    </citation>
    <scope>NUCLEOTIDE SEQUENCE [LARGE SCALE GENOMIC DNA]</scope>
    <source>
        <strain evidence="11">JEC21 / ATCC MYA-565</strain>
    </source>
</reference>
<dbReference type="RefSeq" id="XP_568482.1">
    <property type="nucleotide sequence ID" value="XM_568482.2"/>
</dbReference>
<evidence type="ECO:0000256" key="7">
    <source>
        <dbReference type="ARBA" id="ARBA00023242"/>
    </source>
</evidence>
<evidence type="ECO:0000256" key="3">
    <source>
        <dbReference type="ARBA" id="ARBA00006958"/>
    </source>
</evidence>
<dbReference type="VEuPathDB" id="FungiDB:CNM02140"/>
<dbReference type="InterPro" id="IPR045249">
    <property type="entry name" value="HARBI1-like"/>
</dbReference>
<evidence type="ECO:0000313" key="10">
    <source>
        <dbReference type="EMBL" id="AAW46965.1"/>
    </source>
</evidence>
<name>Q5K7K2_CRYD1</name>
<proteinExistence type="inferred from homology"/>
<dbReference type="Pfam" id="PF13359">
    <property type="entry name" value="DDE_Tnp_4"/>
    <property type="match status" value="1"/>
</dbReference>
<dbReference type="InParanoid" id="Q5K7K2"/>
<comment type="cofactor">
    <cofactor evidence="1">
        <name>a divalent metal cation</name>
        <dbReference type="ChEBI" id="CHEBI:60240"/>
    </cofactor>
</comment>
<gene>
    <name evidence="10" type="ordered locus">CNM02140</name>
</gene>
<dbReference type="OMA" id="IRVEHCI"/>
<evidence type="ECO:0000256" key="8">
    <source>
        <dbReference type="SAM" id="MobiDB-lite"/>
    </source>
</evidence>
<organism evidence="10 11">
    <name type="scientific">Cryptococcus deneoformans (strain JEC21 / ATCC MYA-565)</name>
    <name type="common">Cryptococcus neoformans var. neoformans serotype D</name>
    <dbReference type="NCBI Taxonomy" id="214684"/>
    <lineage>
        <taxon>Eukaryota</taxon>
        <taxon>Fungi</taxon>
        <taxon>Dikarya</taxon>
        <taxon>Basidiomycota</taxon>
        <taxon>Agaricomycotina</taxon>
        <taxon>Tremellomycetes</taxon>
        <taxon>Tremellales</taxon>
        <taxon>Cryptococcaceae</taxon>
        <taxon>Cryptococcus</taxon>
        <taxon>Cryptococcus neoformans species complex</taxon>
    </lineage>
</organism>
<evidence type="ECO:0000256" key="1">
    <source>
        <dbReference type="ARBA" id="ARBA00001968"/>
    </source>
</evidence>
<keyword evidence="5" id="KW-0479">Metal-binding</keyword>
<evidence type="ECO:0000313" key="11">
    <source>
        <dbReference type="Proteomes" id="UP000002149"/>
    </source>
</evidence>
<evidence type="ECO:0000256" key="5">
    <source>
        <dbReference type="ARBA" id="ARBA00022723"/>
    </source>
</evidence>
<keyword evidence="11" id="KW-1185">Reference proteome</keyword>
<evidence type="ECO:0000256" key="2">
    <source>
        <dbReference type="ARBA" id="ARBA00004123"/>
    </source>
</evidence>
<dbReference type="eggNOG" id="KOG4585">
    <property type="taxonomic scope" value="Eukaryota"/>
</dbReference>
<dbReference type="EMBL" id="AE017353">
    <property type="protein sequence ID" value="AAW46965.1"/>
    <property type="molecule type" value="Genomic_DNA"/>
</dbReference>
<feature type="region of interest" description="Disordered" evidence="8">
    <location>
        <begin position="407"/>
        <end position="429"/>
    </location>
</feature>
<dbReference type="GeneID" id="3255190"/>
<evidence type="ECO:0000256" key="6">
    <source>
        <dbReference type="ARBA" id="ARBA00022801"/>
    </source>
</evidence>
<dbReference type="KEGG" id="cne:CNM02140"/>
<dbReference type="GO" id="GO:0005634">
    <property type="term" value="C:nucleus"/>
    <property type="evidence" value="ECO:0007669"/>
    <property type="project" value="UniProtKB-SubCell"/>
</dbReference>
<evidence type="ECO:0000259" key="9">
    <source>
        <dbReference type="Pfam" id="PF13359"/>
    </source>
</evidence>